<name>A0ABP0YI34_9ROSI</name>
<organism evidence="2 3">
    <name type="scientific">Citrullus colocynthis</name>
    <name type="common">colocynth</name>
    <dbReference type="NCBI Taxonomy" id="252529"/>
    <lineage>
        <taxon>Eukaryota</taxon>
        <taxon>Viridiplantae</taxon>
        <taxon>Streptophyta</taxon>
        <taxon>Embryophyta</taxon>
        <taxon>Tracheophyta</taxon>
        <taxon>Spermatophyta</taxon>
        <taxon>Magnoliopsida</taxon>
        <taxon>eudicotyledons</taxon>
        <taxon>Gunneridae</taxon>
        <taxon>Pentapetalae</taxon>
        <taxon>rosids</taxon>
        <taxon>fabids</taxon>
        <taxon>Cucurbitales</taxon>
        <taxon>Cucurbitaceae</taxon>
        <taxon>Benincaseae</taxon>
        <taxon>Citrullus</taxon>
    </lineage>
</organism>
<reference evidence="2 3" key="1">
    <citation type="submission" date="2024-03" db="EMBL/GenBank/DDBJ databases">
        <authorList>
            <person name="Gkanogiannis A."/>
            <person name="Becerra Lopez-Lavalle L."/>
        </authorList>
    </citation>
    <scope>NUCLEOTIDE SEQUENCE [LARGE SCALE GENOMIC DNA]</scope>
</reference>
<dbReference type="EMBL" id="OZ021738">
    <property type="protein sequence ID" value="CAK9319602.1"/>
    <property type="molecule type" value="Genomic_DNA"/>
</dbReference>
<feature type="compositionally biased region" description="Basic and acidic residues" evidence="1">
    <location>
        <begin position="59"/>
        <end position="72"/>
    </location>
</feature>
<feature type="compositionally biased region" description="Polar residues" evidence="1">
    <location>
        <begin position="1"/>
        <end position="10"/>
    </location>
</feature>
<feature type="compositionally biased region" description="Basic and acidic residues" evidence="1">
    <location>
        <begin position="18"/>
        <end position="36"/>
    </location>
</feature>
<evidence type="ECO:0000313" key="3">
    <source>
        <dbReference type="Proteomes" id="UP001642487"/>
    </source>
</evidence>
<proteinExistence type="predicted"/>
<evidence type="ECO:0000313" key="2">
    <source>
        <dbReference type="EMBL" id="CAK9319602.1"/>
    </source>
</evidence>
<accession>A0ABP0YI34</accession>
<protein>
    <submittedName>
        <fullName evidence="2">Uncharacterized protein</fullName>
    </submittedName>
</protein>
<feature type="region of interest" description="Disordered" evidence="1">
    <location>
        <begin position="1"/>
        <end position="79"/>
    </location>
</feature>
<gene>
    <name evidence="2" type="ORF">CITCOLO1_LOCUS11614</name>
</gene>
<dbReference type="Proteomes" id="UP001642487">
    <property type="component" value="Chromosome 4"/>
</dbReference>
<keyword evidence="3" id="KW-1185">Reference proteome</keyword>
<evidence type="ECO:0000256" key="1">
    <source>
        <dbReference type="SAM" id="MobiDB-lite"/>
    </source>
</evidence>
<sequence>MESCSNTGVKKQNKAKRKAENKLDVGIEETFKREGGSDLLPLGDDSRSKEEALVFVSDPTKKSREEEWRKEQGTMGSEE</sequence>